<evidence type="ECO:0000313" key="7">
    <source>
        <dbReference type="Proteomes" id="UP000036367"/>
    </source>
</evidence>
<keyword evidence="2" id="KW-0808">Transferase</keyword>
<evidence type="ECO:0000259" key="5">
    <source>
        <dbReference type="Pfam" id="PF02797"/>
    </source>
</evidence>
<dbReference type="PIRSF" id="PIRSF000451">
    <property type="entry name" value="PKS_III"/>
    <property type="match status" value="1"/>
</dbReference>
<dbReference type="Pfam" id="PF00195">
    <property type="entry name" value="Chal_sti_synt_N"/>
    <property type="match status" value="1"/>
</dbReference>
<comment type="similarity">
    <text evidence="1">Belongs to the thiolase-like superfamily. Chalcone/stilbene synthases family.</text>
</comment>
<evidence type="ECO:0000313" key="6">
    <source>
        <dbReference type="EMBL" id="KLU03561.1"/>
    </source>
</evidence>
<dbReference type="RefSeq" id="WP_047815710.1">
    <property type="nucleotide sequence ID" value="NZ_LECT01000036.1"/>
</dbReference>
<dbReference type="EMBL" id="LECT01000036">
    <property type="protein sequence ID" value="KLU03561.1"/>
    <property type="molecule type" value="Genomic_DNA"/>
</dbReference>
<feature type="domain" description="Chalcone/stilbene synthase C-terminal" evidence="5">
    <location>
        <begin position="235"/>
        <end position="368"/>
    </location>
</feature>
<dbReference type="STRING" id="595434.RISK_004458"/>
<evidence type="ECO:0000256" key="1">
    <source>
        <dbReference type="ARBA" id="ARBA00005531"/>
    </source>
</evidence>
<dbReference type="Pfam" id="PF02797">
    <property type="entry name" value="Chal_sti_synt_C"/>
    <property type="match status" value="1"/>
</dbReference>
<evidence type="ECO:0000256" key="3">
    <source>
        <dbReference type="PIRSR" id="PIRSR000451-1"/>
    </source>
</evidence>
<dbReference type="OrthoDB" id="9786288at2"/>
<dbReference type="AlphaFoldDB" id="A0A0J1BAP0"/>
<keyword evidence="7" id="KW-1185">Reference proteome</keyword>
<dbReference type="Proteomes" id="UP000036367">
    <property type="component" value="Unassembled WGS sequence"/>
</dbReference>
<reference evidence="6" key="1">
    <citation type="submission" date="2015-05" db="EMBL/GenBank/DDBJ databases">
        <title>Permanent draft genome of Rhodopirellula islandicus K833.</title>
        <authorList>
            <person name="Kizina J."/>
            <person name="Richter M."/>
            <person name="Glockner F.O."/>
            <person name="Harder J."/>
        </authorList>
    </citation>
    <scope>NUCLEOTIDE SEQUENCE [LARGE SCALE GENOMIC DNA]</scope>
    <source>
        <strain evidence="6">K833</strain>
    </source>
</reference>
<dbReference type="PANTHER" id="PTHR11877">
    <property type="entry name" value="HYDROXYMETHYLGLUTARYL-COA SYNTHASE"/>
    <property type="match status" value="1"/>
</dbReference>
<dbReference type="GO" id="GO:0030639">
    <property type="term" value="P:polyketide biosynthetic process"/>
    <property type="evidence" value="ECO:0007669"/>
    <property type="project" value="TreeGrafter"/>
</dbReference>
<dbReference type="PANTHER" id="PTHR11877:SF46">
    <property type="entry name" value="TYPE III POLYKETIDE SYNTHASE A"/>
    <property type="match status" value="1"/>
</dbReference>
<sequence length="368" mass="39010">MTAQILSIATAHPTNQADLAFSTHCAQSMSCEDETQALKLAKLYRRTGVDTRGSVLVEKGDAGELTQSFYPPLADGADRGPTMATRNERYAAEAPVLACRAGQAALDGSGISPDDVTHVVTVTCTGFTAPGIDVQLIDQLGLPITTQRIQVGFMGCHGLVNALRTARGLVAADADAVVLIVCIELCSLHYQYGYDAQRIVSGSLFADGSAGLIVAGDDCPESSSVDSPLGEIVSVGSCLIRDSHDAMTWRIGDNGFIMTLESSVPGFIEKNLRDFIVPWLAKSGLDLDSIGGWAVHPGGVRILQSVETALELPADALDISREVLREHGNMSSATLGFVLQKFQQRNVPGPWLMLGFGPGLEIEVAVIR</sequence>
<comment type="caution">
    <text evidence="6">The sequence shown here is derived from an EMBL/GenBank/DDBJ whole genome shotgun (WGS) entry which is preliminary data.</text>
</comment>
<dbReference type="InterPro" id="IPR011141">
    <property type="entry name" value="Polyketide_synthase_type-III"/>
</dbReference>
<proteinExistence type="inferred from homology"/>
<gene>
    <name evidence="6" type="ORF">RISK_004458</name>
</gene>
<dbReference type="InterPro" id="IPR016039">
    <property type="entry name" value="Thiolase-like"/>
</dbReference>
<name>A0A0J1BAP0_RHOIS</name>
<dbReference type="Gene3D" id="3.40.47.10">
    <property type="match status" value="2"/>
</dbReference>
<dbReference type="CDD" id="cd00831">
    <property type="entry name" value="CHS_like"/>
    <property type="match status" value="1"/>
</dbReference>
<evidence type="ECO:0000256" key="2">
    <source>
        <dbReference type="ARBA" id="ARBA00022679"/>
    </source>
</evidence>
<dbReference type="InterPro" id="IPR001099">
    <property type="entry name" value="Chalcone/stilbene_synt_N"/>
</dbReference>
<feature type="active site" description="Acyl-thioester intermediate" evidence="3">
    <location>
        <position position="156"/>
    </location>
</feature>
<protein>
    <submittedName>
        <fullName evidence="6">Chalcone synthase</fullName>
    </submittedName>
</protein>
<dbReference type="GO" id="GO:0016747">
    <property type="term" value="F:acyltransferase activity, transferring groups other than amino-acyl groups"/>
    <property type="evidence" value="ECO:0007669"/>
    <property type="project" value="InterPro"/>
</dbReference>
<accession>A0A0J1BAP0</accession>
<feature type="domain" description="Chalcone/stilbene synthase N-terminal" evidence="4">
    <location>
        <begin position="3"/>
        <end position="217"/>
    </location>
</feature>
<dbReference type="PATRIC" id="fig|595434.4.peg.4230"/>
<evidence type="ECO:0000259" key="4">
    <source>
        <dbReference type="Pfam" id="PF00195"/>
    </source>
</evidence>
<dbReference type="InterPro" id="IPR012328">
    <property type="entry name" value="Chalcone/stilbene_synt_C"/>
</dbReference>
<organism evidence="6 7">
    <name type="scientific">Rhodopirellula islandica</name>
    <dbReference type="NCBI Taxonomy" id="595434"/>
    <lineage>
        <taxon>Bacteria</taxon>
        <taxon>Pseudomonadati</taxon>
        <taxon>Planctomycetota</taxon>
        <taxon>Planctomycetia</taxon>
        <taxon>Pirellulales</taxon>
        <taxon>Pirellulaceae</taxon>
        <taxon>Rhodopirellula</taxon>
    </lineage>
</organism>
<dbReference type="SUPFAM" id="SSF53901">
    <property type="entry name" value="Thiolase-like"/>
    <property type="match status" value="1"/>
</dbReference>